<dbReference type="AlphaFoldDB" id="W4Q1D5"/>
<feature type="signal peptide" evidence="1">
    <location>
        <begin position="1"/>
        <end position="18"/>
    </location>
</feature>
<sequence length="394" mass="44468">MLKKSLFLILFSALVTLAACGTEPLDQSEVLKRSVEAVKELDSYSVEMDMALSMMGMDTNMIVTGDVTHNPDAMYLNMKMGMTGMSMDFEAYAIDDIVYMSMFGEWIKVDASEMGLDDFDQLNEEEMRKLLEFSEEFTMEEQDDVYVLTISGEGDEYSVLIENYISSGMADFNEDPAVDDMLETIQVNDFFLELHIDKTTFMQTKQTFEADMVIEESGITMPVTMSGTALISNVNEIEPIAIPDEVKENAVTEDEALFDLELDDELFGAYEELTVEEIQKRAPFTVPTVEQFPEGYVLTESLFDESMEMVMMSYEKDFDNGFMFSVLPTENEPSFNEAMFEGEDINVNGQPGTLYDMGLFISLSWEQDGLLFELAGSGEDLTKEAFLEIAESIK</sequence>
<dbReference type="InterPro" id="IPR046720">
    <property type="entry name" value="DUF6612"/>
</dbReference>
<keyword evidence="1" id="KW-0732">Signal</keyword>
<feature type="chain" id="PRO_5039030225" description="DUF4367 domain-containing protein" evidence="1">
    <location>
        <begin position="19"/>
        <end position="394"/>
    </location>
</feature>
<dbReference type="RefSeq" id="WP_034743225.1">
    <property type="nucleotide sequence ID" value="NZ_BAUT01000007.1"/>
</dbReference>
<dbReference type="InterPro" id="IPR025377">
    <property type="entry name" value="DUF4367"/>
</dbReference>
<dbReference type="Pfam" id="PF14285">
    <property type="entry name" value="DUF4367"/>
    <property type="match status" value="1"/>
</dbReference>
<dbReference type="OrthoDB" id="2826849at2"/>
<gene>
    <name evidence="3" type="ORF">JCM9140_1163</name>
</gene>
<comment type="caution">
    <text evidence="3">The sequence shown here is derived from an EMBL/GenBank/DDBJ whole genome shotgun (WGS) entry which is preliminary data.</text>
</comment>
<dbReference type="InterPro" id="IPR029046">
    <property type="entry name" value="LolA/LolB/LppX"/>
</dbReference>
<keyword evidence="4" id="KW-1185">Reference proteome</keyword>
<feature type="domain" description="DUF4367" evidence="2">
    <location>
        <begin position="290"/>
        <end position="393"/>
    </location>
</feature>
<dbReference type="PROSITE" id="PS51257">
    <property type="entry name" value="PROKAR_LIPOPROTEIN"/>
    <property type="match status" value="1"/>
</dbReference>
<dbReference type="Gene3D" id="2.50.20.20">
    <property type="match status" value="1"/>
</dbReference>
<dbReference type="EMBL" id="BAUT01000007">
    <property type="protein sequence ID" value="GAE25184.1"/>
    <property type="molecule type" value="Genomic_DNA"/>
</dbReference>
<dbReference type="PANTHER" id="PTHR37507">
    <property type="entry name" value="SPORULATION PROTEIN YDCC"/>
    <property type="match status" value="1"/>
</dbReference>
<protein>
    <recommendedName>
        <fullName evidence="2">DUF4367 domain-containing protein</fullName>
    </recommendedName>
</protein>
<dbReference type="InterPro" id="IPR052944">
    <property type="entry name" value="Sporulation_related"/>
</dbReference>
<dbReference type="Pfam" id="PF20316">
    <property type="entry name" value="DUF6612"/>
    <property type="match status" value="1"/>
</dbReference>
<dbReference type="PANTHER" id="PTHR37507:SF2">
    <property type="entry name" value="SPORULATION PROTEIN YDCC"/>
    <property type="match status" value="1"/>
</dbReference>
<dbReference type="Proteomes" id="UP000018890">
    <property type="component" value="Unassembled WGS sequence"/>
</dbReference>
<evidence type="ECO:0000259" key="2">
    <source>
        <dbReference type="Pfam" id="PF14285"/>
    </source>
</evidence>
<evidence type="ECO:0000256" key="1">
    <source>
        <dbReference type="SAM" id="SignalP"/>
    </source>
</evidence>
<reference evidence="3" key="1">
    <citation type="journal article" date="2014" name="Genome Announc.">
        <title>Draft Genome Sequences of Three Alkaliphilic Bacillus Strains, Bacillus wakoensis JCM 9140T, Bacillus akibai JCM 9157T, and Bacillus hemicellulosilyticus JCM 9152T.</title>
        <authorList>
            <person name="Yuki M."/>
            <person name="Oshima K."/>
            <person name="Suda W."/>
            <person name="Oshida Y."/>
            <person name="Kitamura K."/>
            <person name="Iida T."/>
            <person name="Hattori M."/>
            <person name="Ohkuma M."/>
        </authorList>
    </citation>
    <scope>NUCLEOTIDE SEQUENCE [LARGE SCALE GENOMIC DNA]</scope>
    <source>
        <strain evidence="3">JCM 9140</strain>
    </source>
</reference>
<dbReference type="SUPFAM" id="SSF89392">
    <property type="entry name" value="Prokaryotic lipoproteins and lipoprotein localization factors"/>
    <property type="match status" value="1"/>
</dbReference>
<organism evidence="3 4">
    <name type="scientific">Halalkalibacter wakoensis JCM 9140</name>
    <dbReference type="NCBI Taxonomy" id="1236970"/>
    <lineage>
        <taxon>Bacteria</taxon>
        <taxon>Bacillati</taxon>
        <taxon>Bacillota</taxon>
        <taxon>Bacilli</taxon>
        <taxon>Bacillales</taxon>
        <taxon>Bacillaceae</taxon>
        <taxon>Halalkalibacter</taxon>
    </lineage>
</organism>
<dbReference type="STRING" id="1236970.JCM9140_1163"/>
<proteinExistence type="predicted"/>
<evidence type="ECO:0000313" key="4">
    <source>
        <dbReference type="Proteomes" id="UP000018890"/>
    </source>
</evidence>
<accession>W4Q1D5</accession>
<evidence type="ECO:0000313" key="3">
    <source>
        <dbReference type="EMBL" id="GAE25184.1"/>
    </source>
</evidence>
<name>W4Q1D5_9BACI</name>